<feature type="transmembrane region" description="Helical" evidence="1">
    <location>
        <begin position="78"/>
        <end position="99"/>
    </location>
</feature>
<protein>
    <submittedName>
        <fullName evidence="2">Uncharacterized protein</fullName>
    </submittedName>
</protein>
<organism evidence="2 3">
    <name type="scientific">Tsuneonella suprasediminis</name>
    <dbReference type="NCBI Taxonomy" id="2306996"/>
    <lineage>
        <taxon>Bacteria</taxon>
        <taxon>Pseudomonadati</taxon>
        <taxon>Pseudomonadota</taxon>
        <taxon>Alphaproteobacteria</taxon>
        <taxon>Sphingomonadales</taxon>
        <taxon>Erythrobacteraceae</taxon>
        <taxon>Tsuneonella</taxon>
    </lineage>
</organism>
<keyword evidence="1" id="KW-1133">Transmembrane helix</keyword>
<feature type="transmembrane region" description="Helical" evidence="1">
    <location>
        <begin position="12"/>
        <end position="34"/>
    </location>
</feature>
<reference evidence="2 3" key="1">
    <citation type="submission" date="2018-09" db="EMBL/GenBank/DDBJ databases">
        <title>Altererythrobacter sp.Ery1 and Ery12, the genome sequencing of novel strains in genus Alterythrobacter.</title>
        <authorList>
            <person name="Cheng H."/>
            <person name="Wu Y.-H."/>
            <person name="Fang C."/>
            <person name="Xu X.-W."/>
        </authorList>
    </citation>
    <scope>NUCLEOTIDE SEQUENCE [LARGE SCALE GENOMIC DNA]</scope>
    <source>
        <strain evidence="2 3">Ery12</strain>
    </source>
</reference>
<dbReference type="OrthoDB" id="9818061at2"/>
<feature type="transmembrane region" description="Helical" evidence="1">
    <location>
        <begin position="176"/>
        <end position="198"/>
    </location>
</feature>
<evidence type="ECO:0000313" key="2">
    <source>
        <dbReference type="EMBL" id="RJX67599.1"/>
    </source>
</evidence>
<keyword evidence="1" id="KW-0472">Membrane</keyword>
<dbReference type="AlphaFoldDB" id="A0A419R1B1"/>
<feature type="transmembrane region" description="Helical" evidence="1">
    <location>
        <begin position="145"/>
        <end position="164"/>
    </location>
</feature>
<keyword evidence="3" id="KW-1185">Reference proteome</keyword>
<keyword evidence="1" id="KW-0812">Transmembrane</keyword>
<dbReference type="Proteomes" id="UP000284322">
    <property type="component" value="Unassembled WGS sequence"/>
</dbReference>
<accession>A0A419R1B1</accession>
<comment type="caution">
    <text evidence="2">The sequence shown here is derived from an EMBL/GenBank/DDBJ whole genome shotgun (WGS) entry which is preliminary data.</text>
</comment>
<dbReference type="RefSeq" id="WP_039388630.1">
    <property type="nucleotide sequence ID" value="NZ_RAHJ01000018.1"/>
</dbReference>
<name>A0A419R1B1_9SPHN</name>
<gene>
    <name evidence="2" type="ORF">D6858_06200</name>
</gene>
<feature type="transmembrane region" description="Helical" evidence="1">
    <location>
        <begin position="237"/>
        <end position="260"/>
    </location>
</feature>
<feature type="transmembrane region" description="Helical" evidence="1">
    <location>
        <begin position="204"/>
        <end position="225"/>
    </location>
</feature>
<evidence type="ECO:0000313" key="3">
    <source>
        <dbReference type="Proteomes" id="UP000284322"/>
    </source>
</evidence>
<feature type="transmembrane region" description="Helical" evidence="1">
    <location>
        <begin position="46"/>
        <end position="66"/>
    </location>
</feature>
<feature type="transmembrane region" description="Helical" evidence="1">
    <location>
        <begin position="120"/>
        <end position="139"/>
    </location>
</feature>
<dbReference type="EMBL" id="RAHJ01000018">
    <property type="protein sequence ID" value="RJX67599.1"/>
    <property type="molecule type" value="Genomic_DNA"/>
</dbReference>
<proteinExistence type="predicted"/>
<sequence>MTLVDLIIASEGLSHVLTVGILMAVIAGATVLCVRGLLLSQPAGDLAAFLSAGFALGLALILLFELASEKALGPPETLAMLAGGLSFAACLGLDPSKWLTRNRMANEGPTDRQYGWRKNFRTAALALAGGLIFGTAAIASRDVELKIAIGLAMAWAVLWPKIPDISVTPNGAKRKLGLNFAIASILFLGGALGTYSLLKLLTPEVVTALLAFEAGSLMVGAFGLVDQTKSAAPRLGRGLSVLIASLAALMLLAEGIEAVLPPQASGSFGHPSPSAAVEVTSFFCMETICWPNPIVISFMAVRVIPSDVQRLSERHIRSRGRDQRPIDRSFAVSFRVGRSARSPIQRGR</sequence>
<evidence type="ECO:0000256" key="1">
    <source>
        <dbReference type="SAM" id="Phobius"/>
    </source>
</evidence>